<evidence type="ECO:0000259" key="5">
    <source>
        <dbReference type="Pfam" id="PF25869"/>
    </source>
</evidence>
<dbReference type="Proteomes" id="UP001062165">
    <property type="component" value="Chromosome"/>
</dbReference>
<dbReference type="Pfam" id="PF25975">
    <property type="entry name" value="CzcB_C"/>
    <property type="match status" value="1"/>
</dbReference>
<dbReference type="Pfam" id="PF11827">
    <property type="entry name" value="DUF3347"/>
    <property type="match status" value="1"/>
</dbReference>
<dbReference type="SUPFAM" id="SSF111369">
    <property type="entry name" value="HlyD-like secretion proteins"/>
    <property type="match status" value="1"/>
</dbReference>
<dbReference type="InterPro" id="IPR006143">
    <property type="entry name" value="RND_pump_MFP"/>
</dbReference>
<feature type="domain" description="CusB-like beta-barrel" evidence="6">
    <location>
        <begin position="248"/>
        <end position="324"/>
    </location>
</feature>
<dbReference type="InterPro" id="IPR058792">
    <property type="entry name" value="Beta-barrel_RND_2"/>
</dbReference>
<dbReference type="InterPro" id="IPR051909">
    <property type="entry name" value="MFP_Cation_Efflux"/>
</dbReference>
<keyword evidence="9" id="KW-1185">Reference proteome</keyword>
<keyword evidence="2" id="KW-0813">Transport</keyword>
<dbReference type="PANTHER" id="PTHR30097:SF15">
    <property type="entry name" value="CATION EFFLUX SYSTEM PROTEIN CUSB"/>
    <property type="match status" value="1"/>
</dbReference>
<dbReference type="InterPro" id="IPR021782">
    <property type="entry name" value="DUF3347"/>
</dbReference>
<feature type="domain" description="CusB-like three alpha-helical bundle" evidence="5">
    <location>
        <begin position="161"/>
        <end position="209"/>
    </location>
</feature>
<evidence type="ECO:0000256" key="1">
    <source>
        <dbReference type="ARBA" id="ARBA00009477"/>
    </source>
</evidence>
<dbReference type="Gene3D" id="2.40.420.20">
    <property type="match status" value="1"/>
</dbReference>
<dbReference type="InterPro" id="IPR045800">
    <property type="entry name" value="HMBD"/>
</dbReference>
<protein>
    <submittedName>
        <fullName evidence="8">Efflux RND transporter periplasmic adaptor subunit</fullName>
    </submittedName>
</protein>
<dbReference type="InterPro" id="IPR058791">
    <property type="entry name" value="3HB_CusB"/>
</dbReference>
<evidence type="ECO:0000313" key="8">
    <source>
        <dbReference type="EMBL" id="UXX78315.1"/>
    </source>
</evidence>
<name>A0ABY6CY69_9BACT</name>
<proteinExistence type="inferred from homology"/>
<evidence type="ECO:0000256" key="2">
    <source>
        <dbReference type="ARBA" id="ARBA00022448"/>
    </source>
</evidence>
<reference evidence="8" key="1">
    <citation type="submission" date="2022-10" db="EMBL/GenBank/DDBJ databases">
        <title>Comparative genomics and taxonomic characterization of three novel marine species of genus Reichenbachiella exhibiting antioxidant and polysaccharide degradation activities.</title>
        <authorList>
            <person name="Muhammad N."/>
            <person name="Lee Y.-J."/>
            <person name="Ko J."/>
            <person name="Kim S.-G."/>
        </authorList>
    </citation>
    <scope>NUCLEOTIDE SEQUENCE</scope>
    <source>
        <strain evidence="8">Wsw4-B4</strain>
    </source>
</reference>
<feature type="domain" description="DUF3347" evidence="3">
    <location>
        <begin position="431"/>
        <end position="521"/>
    </location>
</feature>
<dbReference type="EMBL" id="CP106735">
    <property type="protein sequence ID" value="UXX78315.1"/>
    <property type="molecule type" value="Genomic_DNA"/>
</dbReference>
<dbReference type="Pfam" id="PF25954">
    <property type="entry name" value="Beta-barrel_RND_2"/>
    <property type="match status" value="1"/>
</dbReference>
<accession>A0ABY6CY69</accession>
<sequence length="568" mass="62910">MKKIVENKFALLAFAVLLGGVIGWLVKPTNQSRGEEAHVHEEGTGQTWTCAMHPQIRQTEPGNCPICGMTLTPLSSDTNTEDPVELKMTPTAMQLADVQTEMVTLKIPTKIIRINGKVKADERYVFTQTSHISGRIEQLLLNYTGEYVYKGKVIAYLYSPELVTAQKELFEAYKIRDNQPVLYNASREKLKKWKLTDQQIDGILSSGQPMESFPILSDLTGVVTTKKVNLGDHIKQGAPLFEVANLNKVWLLFDIYERDMAWVKKGDKVNYTFQALPGESFVGNVTFIDPVIDAKSRVARARITVDNRDGRLKPEMFVRGTIEAQLTGGEASIVIPKSAVMWTGKRSIVYVKTNATNGTHFMLRKVTLGPSLGESFVITAGLEAGEEIATHGTFSIDAAAQLAGKPSMMSVVHTPRAAILSVSAKQALAPVYHAYFEMKNALVDDNWEAAKQAGIQLKSSVEGVDMSLFLGSSHGAWLAYRSAFLKSLAHIHHQANEEGVRGVFLQVSSPMVDMTVVFGPLEERIYVQHCPMAERNKGADWLSLEKEIKNPYFGSSMIRCGENRIILK</sequence>
<evidence type="ECO:0000259" key="7">
    <source>
        <dbReference type="Pfam" id="PF25975"/>
    </source>
</evidence>
<dbReference type="Gene3D" id="2.40.30.170">
    <property type="match status" value="1"/>
</dbReference>
<dbReference type="RefSeq" id="WP_263050061.1">
    <property type="nucleotide sequence ID" value="NZ_CP106735.1"/>
</dbReference>
<feature type="domain" description="CzcB-like C-terminal circularly permuted SH3-like" evidence="7">
    <location>
        <begin position="333"/>
        <end position="396"/>
    </location>
</feature>
<evidence type="ECO:0000313" key="9">
    <source>
        <dbReference type="Proteomes" id="UP001062165"/>
    </source>
</evidence>
<dbReference type="NCBIfam" id="TIGR01730">
    <property type="entry name" value="RND_mfp"/>
    <property type="match status" value="1"/>
</dbReference>
<evidence type="ECO:0000259" key="6">
    <source>
        <dbReference type="Pfam" id="PF25954"/>
    </source>
</evidence>
<dbReference type="Pfam" id="PF25869">
    <property type="entry name" value="3HB_CusB"/>
    <property type="match status" value="1"/>
</dbReference>
<evidence type="ECO:0000259" key="4">
    <source>
        <dbReference type="Pfam" id="PF19335"/>
    </source>
</evidence>
<organism evidence="8 9">
    <name type="scientific">Reichenbachiella carrageenanivorans</name>
    <dbReference type="NCBI Taxonomy" id="2979869"/>
    <lineage>
        <taxon>Bacteria</taxon>
        <taxon>Pseudomonadati</taxon>
        <taxon>Bacteroidota</taxon>
        <taxon>Cytophagia</taxon>
        <taxon>Cytophagales</taxon>
        <taxon>Reichenbachiellaceae</taxon>
        <taxon>Reichenbachiella</taxon>
    </lineage>
</organism>
<dbReference type="Pfam" id="PF19335">
    <property type="entry name" value="HMBD"/>
    <property type="match status" value="1"/>
</dbReference>
<evidence type="ECO:0000259" key="3">
    <source>
        <dbReference type="Pfam" id="PF11827"/>
    </source>
</evidence>
<gene>
    <name evidence="8" type="ORF">N7E81_13210</name>
</gene>
<dbReference type="PANTHER" id="PTHR30097">
    <property type="entry name" value="CATION EFFLUX SYSTEM PROTEIN CUSB"/>
    <property type="match status" value="1"/>
</dbReference>
<dbReference type="InterPro" id="IPR058649">
    <property type="entry name" value="CzcB_C"/>
</dbReference>
<comment type="similarity">
    <text evidence="1">Belongs to the membrane fusion protein (MFP) (TC 8.A.1) family.</text>
</comment>
<feature type="domain" description="Heavy metal binding" evidence="4">
    <location>
        <begin position="48"/>
        <end position="73"/>
    </location>
</feature>